<gene>
    <name evidence="2" type="ORF">BDV29DRAFT_162176</name>
</gene>
<name>A0A5N5WJG6_9EURO</name>
<accession>A0A5N5WJG6</accession>
<keyword evidence="3" id="KW-1185">Reference proteome</keyword>
<evidence type="ECO:0000313" key="3">
    <source>
        <dbReference type="Proteomes" id="UP000326565"/>
    </source>
</evidence>
<dbReference type="OrthoDB" id="10258955at2759"/>
<reference evidence="2 3" key="1">
    <citation type="submission" date="2019-04" db="EMBL/GenBank/DDBJ databases">
        <title>Friends and foes A comparative genomics study of 23 Aspergillus species from section Flavi.</title>
        <authorList>
            <consortium name="DOE Joint Genome Institute"/>
            <person name="Kjaerbolling I."/>
            <person name="Vesth T."/>
            <person name="Frisvad J.C."/>
            <person name="Nybo J.L."/>
            <person name="Theobald S."/>
            <person name="Kildgaard S."/>
            <person name="Isbrandt T."/>
            <person name="Kuo A."/>
            <person name="Sato A."/>
            <person name="Lyhne E.K."/>
            <person name="Kogle M.E."/>
            <person name="Wiebenga A."/>
            <person name="Kun R.S."/>
            <person name="Lubbers R.J."/>
            <person name="Makela M.R."/>
            <person name="Barry K."/>
            <person name="Chovatia M."/>
            <person name="Clum A."/>
            <person name="Daum C."/>
            <person name="Haridas S."/>
            <person name="He G."/>
            <person name="LaButti K."/>
            <person name="Lipzen A."/>
            <person name="Mondo S."/>
            <person name="Riley R."/>
            <person name="Salamov A."/>
            <person name="Simmons B.A."/>
            <person name="Magnuson J.K."/>
            <person name="Henrissat B."/>
            <person name="Mortensen U.H."/>
            <person name="Larsen T.O."/>
            <person name="Devries R.P."/>
            <person name="Grigoriev I.V."/>
            <person name="Machida M."/>
            <person name="Baker S.E."/>
            <person name="Andersen M.R."/>
        </authorList>
    </citation>
    <scope>NUCLEOTIDE SEQUENCE [LARGE SCALE GENOMIC DNA]</scope>
    <source>
        <strain evidence="2 3">CBS 151.66</strain>
    </source>
</reference>
<evidence type="ECO:0000256" key="1">
    <source>
        <dbReference type="SAM" id="MobiDB-lite"/>
    </source>
</evidence>
<evidence type="ECO:0000313" key="2">
    <source>
        <dbReference type="EMBL" id="KAB8068676.1"/>
    </source>
</evidence>
<dbReference type="Gene3D" id="3.20.20.140">
    <property type="entry name" value="Metal-dependent hydrolases"/>
    <property type="match status" value="1"/>
</dbReference>
<sequence length="234" mass="25289">MTTQKALSRSSRKGKSVALPSNRPAFLNKTKAVSQRLQILIKREFPPVNLVIYGGHAAALVAKPLAEAAIPVILTVNRDAPDDWEKKNIIPGPPLSESPAKVLIDAGVQVGLAVKGDSKIHGQTQEARWVGKHAGLSDKQAVALVSTNIERILGAGPQGQGPETSRQAYTGGFVVWEGNPLRGEAPVVVSVHDDGRIADCWPDTTNSVLRFEVTRVETVIGSLIYFCYHRELIY</sequence>
<feature type="region of interest" description="Disordered" evidence="1">
    <location>
        <begin position="1"/>
        <end position="21"/>
    </location>
</feature>
<dbReference type="Proteomes" id="UP000326565">
    <property type="component" value="Unassembled WGS sequence"/>
</dbReference>
<dbReference type="EMBL" id="ML732379">
    <property type="protein sequence ID" value="KAB8068676.1"/>
    <property type="molecule type" value="Genomic_DNA"/>
</dbReference>
<dbReference type="AlphaFoldDB" id="A0A5N5WJG6"/>
<organism evidence="2 3">
    <name type="scientific">Aspergillus leporis</name>
    <dbReference type="NCBI Taxonomy" id="41062"/>
    <lineage>
        <taxon>Eukaryota</taxon>
        <taxon>Fungi</taxon>
        <taxon>Dikarya</taxon>
        <taxon>Ascomycota</taxon>
        <taxon>Pezizomycotina</taxon>
        <taxon>Eurotiomycetes</taxon>
        <taxon>Eurotiomycetidae</taxon>
        <taxon>Eurotiales</taxon>
        <taxon>Aspergillaceae</taxon>
        <taxon>Aspergillus</taxon>
        <taxon>Aspergillus subgen. Circumdati</taxon>
    </lineage>
</organism>
<proteinExistence type="predicted"/>
<protein>
    <submittedName>
        <fullName evidence="2">Uncharacterized protein</fullName>
    </submittedName>
</protein>